<reference evidence="1" key="1">
    <citation type="submission" date="2018-05" db="EMBL/GenBank/DDBJ databases">
        <authorList>
            <person name="Lanie J.A."/>
            <person name="Ng W.-L."/>
            <person name="Kazmierczak K.M."/>
            <person name="Andrzejewski T.M."/>
            <person name="Davidsen T.M."/>
            <person name="Wayne K.J."/>
            <person name="Tettelin H."/>
            <person name="Glass J.I."/>
            <person name="Rusch D."/>
            <person name="Podicherti R."/>
            <person name="Tsui H.-C.T."/>
            <person name="Winkler M.E."/>
        </authorList>
    </citation>
    <scope>NUCLEOTIDE SEQUENCE</scope>
</reference>
<feature type="non-terminal residue" evidence="1">
    <location>
        <position position="1"/>
    </location>
</feature>
<evidence type="ECO:0008006" key="2">
    <source>
        <dbReference type="Google" id="ProtNLM"/>
    </source>
</evidence>
<evidence type="ECO:0000313" key="1">
    <source>
        <dbReference type="EMBL" id="SVD02069.1"/>
    </source>
</evidence>
<dbReference type="AlphaFoldDB" id="A0A382RWK0"/>
<name>A0A382RWK0_9ZZZZ</name>
<organism evidence="1">
    <name type="scientific">marine metagenome</name>
    <dbReference type="NCBI Taxonomy" id="408172"/>
    <lineage>
        <taxon>unclassified sequences</taxon>
        <taxon>metagenomes</taxon>
        <taxon>ecological metagenomes</taxon>
    </lineage>
</organism>
<protein>
    <recommendedName>
        <fullName evidence="2">LptD C-terminal domain-containing protein</fullName>
    </recommendedName>
</protein>
<gene>
    <name evidence="1" type="ORF">METZ01_LOCUS354923</name>
</gene>
<sequence>RTILKVTPGTDFSISIFNRYHHQKSRVVEYSADMSVGVSKHNKASVHFRNNEQAYQTPFGEDVAAANTFSFSNNFATSDELAFGVAGTVNLDADSYTFRRRLTSSVFSLEYKPDCWNIRLALTENVDKTTTSSGREKEYIDRTLYAYINLGGVDIPEQILPDLE</sequence>
<proteinExistence type="predicted"/>
<accession>A0A382RWK0</accession>
<dbReference type="EMBL" id="UINC01124723">
    <property type="protein sequence ID" value="SVD02069.1"/>
    <property type="molecule type" value="Genomic_DNA"/>
</dbReference>